<name>A0ACC2W927_9TREE</name>
<accession>A0ACC2W927</accession>
<dbReference type="EMBL" id="JASBWS010000038">
    <property type="protein sequence ID" value="KAJ9107117.1"/>
    <property type="molecule type" value="Genomic_DNA"/>
</dbReference>
<protein>
    <submittedName>
        <fullName evidence="1">Uncharacterized protein</fullName>
    </submittedName>
</protein>
<reference evidence="1" key="1">
    <citation type="submission" date="2023-04" db="EMBL/GenBank/DDBJ databases">
        <title>Draft Genome sequencing of Naganishia species isolated from polar environments using Oxford Nanopore Technology.</title>
        <authorList>
            <person name="Leo P."/>
            <person name="Venkateswaran K."/>
        </authorList>
    </citation>
    <scope>NUCLEOTIDE SEQUENCE</scope>
    <source>
        <strain evidence="1">MNA-CCFEE 5262</strain>
    </source>
</reference>
<dbReference type="Proteomes" id="UP001230649">
    <property type="component" value="Unassembled WGS sequence"/>
</dbReference>
<proteinExistence type="predicted"/>
<sequence length="1115" mass="122458">MFRLLREALAAPTQPPPSQGGRTSATAAATPHPPGKRISVSGPSETIAWEHESLQEVKRGAKEEDWEVKRTIGAIKKWTGKQRPHRVDLTQIETLVTRLESSISLPTSDGHVTTPLSAFILSLRIRQTIFRTERGFETILDVINIIAGIHPPASTTDQVVTQTGETEDITMQGLKLEDDKGKPTDGKHVPEQSVDKTTIFQKVLRVLHACLANERSRIHFDTLGGWSAYEASFTALCYPPQRTDTSLDLDPDQSPIDVPGRIPNLQVLGSLWSLACNSEPTLVSLFDQFAKSLGSNEDAQNTATRIPDFPEVLPISPNLVLTHPSLLPVILDLTPLPYTLTAKTTYPSPSRHQPHSQPLTTAQKQLESLTYRVLIVILQSSWSNLFKTQKVLSSIYEAILKRLYGPAVGKREESQMARSLELEPSRRKEKNQQQSMPQFLVSSSPMASPGGTLYGGPRGIAESSTPTKSTSQKETHIHSVADTALRPILLKLLRRLVEAGVPTEYAHMLFRLAKKSDAPTALAIIKNAQAAEEDATPRAGGPRSGHSSPSKSPAGKRTRPAKPMSLKLALNVLAGSAKNGPAVLDQDILEILRHGMSKRWPDVFMFSPELGGSQGGLVCSNLGKMWPTSAKGYYFMAWVHVEHMCGPITLLHVYESKRTLLRIRILPNSQVGVTASRPEDDQASLEEVLFTSSDSLVPHQKWIHIAVAGRRPRNPASSPTEVKLLINGRRTQAMKCQYPKPTAMANLPGAEIVMATIGKDGQRVPVAESGIDFDGLGLERSTWFLGHSMLLDEGATALNIYLHNMVNATKKEGKAALPANSYLIKAIKQGHIFPEDVILLSLSANSVINQQSGPQNVTKVINAALPSPVRSADPARSHAAVDGDVSVHIPLSLDEAMFVVGGPAVALKIVELASSPEELQSAVSLLVESVRENWKASEEIERMRGYDILAGLLRLKLQDCMTVAVFKSIYQFLGINFERPEHSTVFNSTAYKALALRFDLWSRAPTEVLQLYFEHFRQLLTVSRFKRFNTLHCLKKANLVRRILHAMKANTFDSSINPAIFGQFTSDDAKQNDADLRLKSAQRRSVRSYSTIGTSKSLFELVLDDSDSKIAQAPA</sequence>
<evidence type="ECO:0000313" key="2">
    <source>
        <dbReference type="Proteomes" id="UP001230649"/>
    </source>
</evidence>
<evidence type="ECO:0000313" key="1">
    <source>
        <dbReference type="EMBL" id="KAJ9107117.1"/>
    </source>
</evidence>
<gene>
    <name evidence="1" type="ORF">QFC20_003842</name>
</gene>
<comment type="caution">
    <text evidence="1">The sequence shown here is derived from an EMBL/GenBank/DDBJ whole genome shotgun (WGS) entry which is preliminary data.</text>
</comment>
<keyword evidence="2" id="KW-1185">Reference proteome</keyword>
<organism evidence="1 2">
    <name type="scientific">Naganishia adeliensis</name>
    <dbReference type="NCBI Taxonomy" id="92952"/>
    <lineage>
        <taxon>Eukaryota</taxon>
        <taxon>Fungi</taxon>
        <taxon>Dikarya</taxon>
        <taxon>Basidiomycota</taxon>
        <taxon>Agaricomycotina</taxon>
        <taxon>Tremellomycetes</taxon>
        <taxon>Filobasidiales</taxon>
        <taxon>Filobasidiaceae</taxon>
        <taxon>Naganishia</taxon>
    </lineage>
</organism>